<reference evidence="1 2" key="2">
    <citation type="submission" date="2016-03" db="EMBL/GenBank/DDBJ databases">
        <title>New uncultured bacterium of the family Gallionellaceae from acid mine drainage: description and reconstruction of genome based on metagenomic analysis of microbial community.</title>
        <authorList>
            <person name="Kadnikov V."/>
            <person name="Ivasenko D."/>
            <person name="Beletsky A."/>
            <person name="Mardanov A."/>
            <person name="Danilova E."/>
            <person name="Pimenov N."/>
            <person name="Karnachuk O."/>
            <person name="Ravin N."/>
        </authorList>
    </citation>
    <scope>NUCLEOTIDE SEQUENCE [LARGE SCALE GENOMIC DNA]</scope>
    <source>
        <strain evidence="1">ShG14-8</strain>
    </source>
</reference>
<gene>
    <name evidence="1" type="ORF">AWT59_1321</name>
</gene>
<dbReference type="PATRIC" id="fig|1796491.3.peg.1445"/>
<name>A0A139BUB7_9PROT</name>
<evidence type="ECO:0000313" key="1">
    <source>
        <dbReference type="EMBL" id="KXS32552.1"/>
    </source>
</evidence>
<dbReference type="Proteomes" id="UP000070578">
    <property type="component" value="Unassembled WGS sequence"/>
</dbReference>
<dbReference type="EMBL" id="LSLI01000026">
    <property type="protein sequence ID" value="KXS32552.1"/>
    <property type="molecule type" value="Genomic_DNA"/>
</dbReference>
<sequence length="173" mass="18520">MEARILEQYGAIRLGIPDGTPISVLHIGEQQTAVAAGMGVEPSAVFKLPVGSGKTAAEYFHHNPPTPGEFENAIVAVEDAVASARTIISGGTRLFTTDEAIRKIALNSGISDGSKLILTLDAMEQTFERLTMVSLGRNASQELISNGVTFAATLLILREFMHHLQFVSITVKE</sequence>
<protein>
    <submittedName>
        <fullName evidence="1">Uncharacterized protein</fullName>
    </submittedName>
</protein>
<reference evidence="1 2" key="1">
    <citation type="submission" date="2016-02" db="EMBL/GenBank/DDBJ databases">
        <authorList>
            <person name="Wen L."/>
            <person name="He K."/>
            <person name="Yang H."/>
        </authorList>
    </citation>
    <scope>NUCLEOTIDE SEQUENCE [LARGE SCALE GENOMIC DNA]</scope>
    <source>
        <strain evidence="1">ShG14-8</strain>
    </source>
</reference>
<evidence type="ECO:0000313" key="2">
    <source>
        <dbReference type="Proteomes" id="UP000070578"/>
    </source>
</evidence>
<accession>A0A139BUB7</accession>
<dbReference type="Gene3D" id="3.30.420.150">
    <property type="entry name" value="Exopolyphosphatase. Domain 2"/>
    <property type="match status" value="1"/>
</dbReference>
<comment type="caution">
    <text evidence="1">The sequence shown here is derived from an EMBL/GenBank/DDBJ whole genome shotgun (WGS) entry which is preliminary data.</text>
</comment>
<proteinExistence type="predicted"/>
<organism evidence="1 2">
    <name type="scientific">Candidatus Gallionella acididurans</name>
    <dbReference type="NCBI Taxonomy" id="1796491"/>
    <lineage>
        <taxon>Bacteria</taxon>
        <taxon>Pseudomonadati</taxon>
        <taxon>Pseudomonadota</taxon>
        <taxon>Betaproteobacteria</taxon>
        <taxon>Nitrosomonadales</taxon>
        <taxon>Gallionellaceae</taxon>
        <taxon>Gallionella</taxon>
    </lineage>
</organism>
<dbReference type="AlphaFoldDB" id="A0A139BUB7"/>